<keyword evidence="2 9" id="KW-0378">Hydrolase</keyword>
<dbReference type="PROSITE" id="PS00039">
    <property type="entry name" value="DEAD_ATP_HELICASE"/>
    <property type="match status" value="1"/>
</dbReference>
<dbReference type="GO" id="GO:0003723">
    <property type="term" value="F:RNA binding"/>
    <property type="evidence" value="ECO:0007669"/>
    <property type="project" value="UniProtKB-UniRule"/>
</dbReference>
<evidence type="ECO:0000256" key="2">
    <source>
        <dbReference type="ARBA" id="ARBA00022801"/>
    </source>
</evidence>
<dbReference type="EMBL" id="GAKP01010705">
    <property type="protein sequence ID" value="JAC48247.1"/>
    <property type="molecule type" value="Transcribed_RNA"/>
</dbReference>
<evidence type="ECO:0000256" key="7">
    <source>
        <dbReference type="ARBA" id="ARBA00047984"/>
    </source>
</evidence>
<feature type="compositionally biased region" description="Acidic residues" evidence="11">
    <location>
        <begin position="670"/>
        <end position="682"/>
    </location>
</feature>
<evidence type="ECO:0000256" key="10">
    <source>
        <dbReference type="RuleBase" id="RU365068"/>
    </source>
</evidence>
<dbReference type="PANTHER" id="PTHR24031">
    <property type="entry name" value="RNA HELICASE"/>
    <property type="match status" value="1"/>
</dbReference>
<dbReference type="Pfam" id="PF13959">
    <property type="entry name" value="CTE_SPB4"/>
    <property type="match status" value="1"/>
</dbReference>
<evidence type="ECO:0000256" key="5">
    <source>
        <dbReference type="ARBA" id="ARBA00022884"/>
    </source>
</evidence>
<dbReference type="EC" id="3.6.4.13" evidence="10"/>
<dbReference type="CDD" id="cd18787">
    <property type="entry name" value="SF2_C_DEAD"/>
    <property type="match status" value="1"/>
</dbReference>
<feature type="domain" description="Helicase C-terminal" evidence="13">
    <location>
        <begin position="256"/>
        <end position="418"/>
    </location>
</feature>
<evidence type="ECO:0000256" key="9">
    <source>
        <dbReference type="RuleBase" id="RU000492"/>
    </source>
</evidence>
<dbReference type="PROSITE" id="PS51195">
    <property type="entry name" value="Q_MOTIF"/>
    <property type="match status" value="1"/>
</dbReference>
<comment type="similarity">
    <text evidence="6">Belongs to the DEAD box helicase family. DDX10/DBP4 subfamily.</text>
</comment>
<dbReference type="AlphaFoldDB" id="A0A034W1Q2"/>
<dbReference type="InterPro" id="IPR000629">
    <property type="entry name" value="RNA-helicase_DEAD-box_CS"/>
</dbReference>
<reference evidence="15" key="1">
    <citation type="journal article" date="2014" name="BMC Genomics">
        <title>Characterizing the developmental transcriptome of the oriental fruit fly, Bactrocera dorsalis (Diptera: Tephritidae) through comparative genomic analysis with Drosophila melanogaster utilizing modENCODE datasets.</title>
        <authorList>
            <person name="Geib S.M."/>
            <person name="Calla B."/>
            <person name="Hall B."/>
            <person name="Hou S."/>
            <person name="Manoukis N.C."/>
        </authorList>
    </citation>
    <scope>NUCLEOTIDE SEQUENCE</scope>
    <source>
        <strain evidence="15">Punador</strain>
    </source>
</reference>
<dbReference type="GO" id="GO:0005524">
    <property type="term" value="F:ATP binding"/>
    <property type="evidence" value="ECO:0007669"/>
    <property type="project" value="UniProtKB-UniRule"/>
</dbReference>
<feature type="short sequence motif" description="Q motif" evidence="8">
    <location>
        <begin position="38"/>
        <end position="66"/>
    </location>
</feature>
<proteinExistence type="inferred from homology"/>
<dbReference type="Gene3D" id="3.40.50.300">
    <property type="entry name" value="P-loop containing nucleotide triphosphate hydrolases"/>
    <property type="match status" value="2"/>
</dbReference>
<keyword evidence="5 10" id="KW-0694">RNA-binding</keyword>
<evidence type="ECO:0000256" key="8">
    <source>
        <dbReference type="PROSITE-ProRule" id="PRU00552"/>
    </source>
</evidence>
<dbReference type="PROSITE" id="PS51194">
    <property type="entry name" value="HELICASE_CTER"/>
    <property type="match status" value="1"/>
</dbReference>
<evidence type="ECO:0000259" key="12">
    <source>
        <dbReference type="PROSITE" id="PS51192"/>
    </source>
</evidence>
<evidence type="ECO:0000256" key="11">
    <source>
        <dbReference type="SAM" id="MobiDB-lite"/>
    </source>
</evidence>
<comment type="catalytic activity">
    <reaction evidence="7 10">
        <text>ATP + H2O = ADP + phosphate + H(+)</text>
        <dbReference type="Rhea" id="RHEA:13065"/>
        <dbReference type="ChEBI" id="CHEBI:15377"/>
        <dbReference type="ChEBI" id="CHEBI:15378"/>
        <dbReference type="ChEBI" id="CHEBI:30616"/>
        <dbReference type="ChEBI" id="CHEBI:43474"/>
        <dbReference type="ChEBI" id="CHEBI:456216"/>
        <dbReference type="EC" id="3.6.4.13"/>
    </reaction>
</comment>
<sequence length="711" mass="81342">MKIKAKKHDGTTSVARTDREIQELKQKYESMPLENEIKKFVDMPLSQKTLKGLLDSKYVVPTEIQRKSILTALKGKDVMGTAITGSGKTLAFLIPVIEHLYLNKWSRTDGVCAIVISPTRELAYQIFETLKRIGRYHDFSAGLIIGGKNLKFERSRMDQCNILICTPGRLLQHMDENPLFNATTIEMLVLDEADRCLDMGFEESINAIVEHFPTDRQTLLFSATQTNSVKDIARLNLLDPIFIGEKSKSEDIIPELLQQNYVVMELEDKITMLWSFIKNHLKQKIIVFFSSCKQVKYIFEIFCKLRPGTSLLALYGTLHQDRRIAIYNDFTRKSNVVLFATDIASRGLDFPTVNWVVQMDCPEDAVQYIHRAGRTARNKARGESLLVLTPSEEQGMIKELEDKNIHIKKIHIDPKKLFSPRLKIEAALAQNTELKASAQRAFVSYIKSIFLMKNKKIFNVFKLNLENYAKSLGLIVTPRVRFLERLLKKKGSEAEIVNESNDFVHEDSDNDDDFLKVKRVDHDLCNNLDDVTLELPKKNKILTKAAAAKKAIRKKIAQNEKMNFDDDGNVIIDNIKQLRSELPEEYENKDGGINIEIAKKVISQEDKYDKERFRQLVKQRHKLQKEKLKKHTDENLQSNSAESESEDDVDLSWLPDPDKIYDSNRKADETEMSLSDDDDSEEPSSKKAKFTSKLTLSDAESIAAQLLANTV</sequence>
<dbReference type="FunFam" id="3.40.50.300:FF:001089">
    <property type="entry name" value="RNA helicase"/>
    <property type="match status" value="1"/>
</dbReference>
<gene>
    <name evidence="15" type="primary">DDX10</name>
</gene>
<evidence type="ECO:0000256" key="1">
    <source>
        <dbReference type="ARBA" id="ARBA00022741"/>
    </source>
</evidence>
<organism evidence="15">
    <name type="scientific">Bactrocera dorsalis</name>
    <name type="common">Oriental fruit fly</name>
    <name type="synonym">Dacus dorsalis</name>
    <dbReference type="NCBI Taxonomy" id="27457"/>
    <lineage>
        <taxon>Eukaryota</taxon>
        <taxon>Metazoa</taxon>
        <taxon>Ecdysozoa</taxon>
        <taxon>Arthropoda</taxon>
        <taxon>Hexapoda</taxon>
        <taxon>Insecta</taxon>
        <taxon>Pterygota</taxon>
        <taxon>Neoptera</taxon>
        <taxon>Endopterygota</taxon>
        <taxon>Diptera</taxon>
        <taxon>Brachycera</taxon>
        <taxon>Muscomorpha</taxon>
        <taxon>Tephritoidea</taxon>
        <taxon>Tephritidae</taxon>
        <taxon>Bactrocera</taxon>
        <taxon>Bactrocera</taxon>
    </lineage>
</organism>
<dbReference type="Pfam" id="PF00270">
    <property type="entry name" value="DEAD"/>
    <property type="match status" value="1"/>
</dbReference>
<dbReference type="InterPro" id="IPR014001">
    <property type="entry name" value="Helicase_ATP-bd"/>
</dbReference>
<comment type="domain">
    <text evidence="10">The Q motif is unique to and characteristic of the DEAD box family of RNA helicases and controls ATP binding and hydrolysis.</text>
</comment>
<dbReference type="GO" id="GO:0010468">
    <property type="term" value="P:regulation of gene expression"/>
    <property type="evidence" value="ECO:0007669"/>
    <property type="project" value="UniProtKB-ARBA"/>
</dbReference>
<feature type="compositionally biased region" description="Basic and acidic residues" evidence="11">
    <location>
        <begin position="656"/>
        <end position="669"/>
    </location>
</feature>
<keyword evidence="1 9" id="KW-0547">Nucleotide-binding</keyword>
<feature type="domain" description="Helicase ATP-binding" evidence="12">
    <location>
        <begin position="69"/>
        <end position="243"/>
    </location>
</feature>
<dbReference type="Pfam" id="PF00271">
    <property type="entry name" value="Helicase_C"/>
    <property type="match status" value="1"/>
</dbReference>
<dbReference type="InterPro" id="IPR025313">
    <property type="entry name" value="SPB4-like_CTE"/>
</dbReference>
<dbReference type="OrthoDB" id="10259640at2759"/>
<dbReference type="InterPro" id="IPR014014">
    <property type="entry name" value="RNA_helicase_DEAD_Q_motif"/>
</dbReference>
<comment type="function">
    <text evidence="10">RNA helicase.</text>
</comment>
<dbReference type="SMART" id="SM00487">
    <property type="entry name" value="DEXDc"/>
    <property type="match status" value="1"/>
</dbReference>
<evidence type="ECO:0000256" key="4">
    <source>
        <dbReference type="ARBA" id="ARBA00022840"/>
    </source>
</evidence>
<dbReference type="PROSITE" id="PS51192">
    <property type="entry name" value="HELICASE_ATP_BIND_1"/>
    <property type="match status" value="1"/>
</dbReference>
<accession>A0A034W1Q2</accession>
<name>A0A034W1Q2_BACDO</name>
<dbReference type="SMART" id="SM01178">
    <property type="entry name" value="DUF4217"/>
    <property type="match status" value="1"/>
</dbReference>
<feature type="compositionally biased region" description="Basic residues" evidence="11">
    <location>
        <begin position="621"/>
        <end position="630"/>
    </location>
</feature>
<dbReference type="GO" id="GO:0016887">
    <property type="term" value="F:ATP hydrolysis activity"/>
    <property type="evidence" value="ECO:0007669"/>
    <property type="project" value="RHEA"/>
</dbReference>
<dbReference type="InterPro" id="IPR027417">
    <property type="entry name" value="P-loop_NTPase"/>
</dbReference>
<evidence type="ECO:0000256" key="3">
    <source>
        <dbReference type="ARBA" id="ARBA00022806"/>
    </source>
</evidence>
<dbReference type="InterPro" id="IPR001650">
    <property type="entry name" value="Helicase_C-like"/>
</dbReference>
<keyword evidence="3 9" id="KW-0347">Helicase</keyword>
<feature type="domain" description="DEAD-box RNA helicase Q" evidence="14">
    <location>
        <begin position="38"/>
        <end position="66"/>
    </location>
</feature>
<evidence type="ECO:0000259" key="13">
    <source>
        <dbReference type="PROSITE" id="PS51194"/>
    </source>
</evidence>
<evidence type="ECO:0000313" key="15">
    <source>
        <dbReference type="EMBL" id="JAC48247.1"/>
    </source>
</evidence>
<evidence type="ECO:0000256" key="6">
    <source>
        <dbReference type="ARBA" id="ARBA00038084"/>
    </source>
</evidence>
<feature type="region of interest" description="Disordered" evidence="11">
    <location>
        <begin position="621"/>
        <end position="693"/>
    </location>
</feature>
<dbReference type="SUPFAM" id="SSF52540">
    <property type="entry name" value="P-loop containing nucleoside triphosphate hydrolases"/>
    <property type="match status" value="1"/>
</dbReference>
<protein>
    <recommendedName>
        <fullName evidence="10">ATP-dependent RNA helicase</fullName>
        <ecNumber evidence="10">3.6.4.13</ecNumber>
    </recommendedName>
</protein>
<dbReference type="GO" id="GO:0003724">
    <property type="term" value="F:RNA helicase activity"/>
    <property type="evidence" value="ECO:0007669"/>
    <property type="project" value="UniProtKB-EC"/>
</dbReference>
<keyword evidence="4 9" id="KW-0067">ATP-binding</keyword>
<evidence type="ECO:0000259" key="14">
    <source>
        <dbReference type="PROSITE" id="PS51195"/>
    </source>
</evidence>
<dbReference type="CDD" id="cd17941">
    <property type="entry name" value="DEADc_DDX10"/>
    <property type="match status" value="1"/>
</dbReference>
<dbReference type="InterPro" id="IPR011545">
    <property type="entry name" value="DEAD/DEAH_box_helicase_dom"/>
</dbReference>
<dbReference type="SMART" id="SM00490">
    <property type="entry name" value="HELICc"/>
    <property type="match status" value="1"/>
</dbReference>